<feature type="coiled-coil region" evidence="1">
    <location>
        <begin position="85"/>
        <end position="112"/>
    </location>
</feature>
<organism evidence="2">
    <name type="scientific">marine sediment metagenome</name>
    <dbReference type="NCBI Taxonomy" id="412755"/>
    <lineage>
        <taxon>unclassified sequences</taxon>
        <taxon>metagenomes</taxon>
        <taxon>ecological metagenomes</taxon>
    </lineage>
</organism>
<dbReference type="Pfam" id="PF02321">
    <property type="entry name" value="OEP"/>
    <property type="match status" value="1"/>
</dbReference>
<feature type="non-terminal residue" evidence="2">
    <location>
        <position position="1"/>
    </location>
</feature>
<evidence type="ECO:0000313" key="2">
    <source>
        <dbReference type="EMBL" id="GAG08725.1"/>
    </source>
</evidence>
<sequence>DVDSARRDFVWEAALTRVLNESPEIAVAYARLQQAQFALDRAYAGRIPDVDVRASVHKDDTSGDTVSGVEIGLPLPIFDRNQGEIGKAAAEVAEAEQRIRQIEMDLQRRLARVYQQYADARFEVDKYIRDIRPSAKESLELASTAYEAGEASYLTLLTAQRMYFRTDLAYIESLHNLWRSSLEIDGLLVTSGDAGPEMAD</sequence>
<accession>X0USN0</accession>
<reference evidence="2" key="1">
    <citation type="journal article" date="2014" name="Front. Microbiol.">
        <title>High frequency of phylogenetically diverse reductive dehalogenase-homologous genes in deep subseafloor sedimentary metagenomes.</title>
        <authorList>
            <person name="Kawai M."/>
            <person name="Futagami T."/>
            <person name="Toyoda A."/>
            <person name="Takaki Y."/>
            <person name="Nishi S."/>
            <person name="Hori S."/>
            <person name="Arai W."/>
            <person name="Tsubouchi T."/>
            <person name="Morono Y."/>
            <person name="Uchiyama I."/>
            <person name="Ito T."/>
            <person name="Fujiyama A."/>
            <person name="Inagaki F."/>
            <person name="Takami H."/>
        </authorList>
    </citation>
    <scope>NUCLEOTIDE SEQUENCE</scope>
    <source>
        <strain evidence="2">Expedition CK06-06</strain>
    </source>
</reference>
<dbReference type="GO" id="GO:0015562">
    <property type="term" value="F:efflux transmembrane transporter activity"/>
    <property type="evidence" value="ECO:0007669"/>
    <property type="project" value="InterPro"/>
</dbReference>
<dbReference type="EMBL" id="BARS01024509">
    <property type="protein sequence ID" value="GAG08725.1"/>
    <property type="molecule type" value="Genomic_DNA"/>
</dbReference>
<dbReference type="Gene3D" id="1.20.1600.10">
    <property type="entry name" value="Outer membrane efflux proteins (OEP)"/>
    <property type="match status" value="1"/>
</dbReference>
<evidence type="ECO:0000256" key="1">
    <source>
        <dbReference type="SAM" id="Coils"/>
    </source>
</evidence>
<comment type="caution">
    <text evidence="2">The sequence shown here is derived from an EMBL/GenBank/DDBJ whole genome shotgun (WGS) entry which is preliminary data.</text>
</comment>
<dbReference type="InterPro" id="IPR003423">
    <property type="entry name" value="OMP_efflux"/>
</dbReference>
<proteinExistence type="predicted"/>
<dbReference type="PANTHER" id="PTHR30203">
    <property type="entry name" value="OUTER MEMBRANE CATION EFFLUX PROTEIN"/>
    <property type="match status" value="1"/>
</dbReference>
<keyword evidence="1" id="KW-0175">Coiled coil</keyword>
<evidence type="ECO:0008006" key="3">
    <source>
        <dbReference type="Google" id="ProtNLM"/>
    </source>
</evidence>
<dbReference type="InterPro" id="IPR010131">
    <property type="entry name" value="MdtP/NodT-like"/>
</dbReference>
<protein>
    <recommendedName>
        <fullName evidence="3">TolC family protein</fullName>
    </recommendedName>
</protein>
<gene>
    <name evidence="2" type="ORF">S01H1_38898</name>
</gene>
<dbReference type="PANTHER" id="PTHR30203:SF24">
    <property type="entry name" value="BLR4935 PROTEIN"/>
    <property type="match status" value="1"/>
</dbReference>
<dbReference type="AlphaFoldDB" id="X0USN0"/>
<name>X0USN0_9ZZZZ</name>
<dbReference type="SUPFAM" id="SSF56954">
    <property type="entry name" value="Outer membrane efflux proteins (OEP)"/>
    <property type="match status" value="1"/>
</dbReference>